<name>A0A067NID5_PLEO1</name>
<dbReference type="GO" id="GO:0004105">
    <property type="term" value="F:choline-phosphate cytidylyltransferase activity"/>
    <property type="evidence" value="ECO:0007669"/>
    <property type="project" value="UniProtKB-EC"/>
</dbReference>
<evidence type="ECO:0000313" key="4">
    <source>
        <dbReference type="EMBL" id="KDQ26745.1"/>
    </source>
</evidence>
<accession>A0A067NID5</accession>
<dbReference type="EC" id="2.7.7.15" evidence="1"/>
<dbReference type="InterPro" id="IPR014729">
    <property type="entry name" value="Rossmann-like_a/b/a_fold"/>
</dbReference>
<reference evidence="5" key="1">
    <citation type="journal article" date="2014" name="Proc. Natl. Acad. Sci. U.S.A.">
        <title>Extensive sampling of basidiomycete genomes demonstrates inadequacy of the white-rot/brown-rot paradigm for wood decay fungi.</title>
        <authorList>
            <person name="Riley R."/>
            <person name="Salamov A.A."/>
            <person name="Brown D.W."/>
            <person name="Nagy L.G."/>
            <person name="Floudas D."/>
            <person name="Held B.W."/>
            <person name="Levasseur A."/>
            <person name="Lombard V."/>
            <person name="Morin E."/>
            <person name="Otillar R."/>
            <person name="Lindquist E.A."/>
            <person name="Sun H."/>
            <person name="LaButti K.M."/>
            <person name="Schmutz J."/>
            <person name="Jabbour D."/>
            <person name="Luo H."/>
            <person name="Baker S.E."/>
            <person name="Pisabarro A.G."/>
            <person name="Walton J.D."/>
            <person name="Blanchette R.A."/>
            <person name="Henrissat B."/>
            <person name="Martin F."/>
            <person name="Cullen D."/>
            <person name="Hibbett D.S."/>
            <person name="Grigoriev I.V."/>
        </authorList>
    </citation>
    <scope>NUCLEOTIDE SEQUENCE [LARGE SCALE GENOMIC DNA]</scope>
    <source>
        <strain evidence="5">PC15</strain>
    </source>
</reference>
<dbReference type="Gene3D" id="3.40.50.620">
    <property type="entry name" value="HUPs"/>
    <property type="match status" value="1"/>
</dbReference>
<dbReference type="GO" id="GO:0005635">
    <property type="term" value="C:nuclear envelope"/>
    <property type="evidence" value="ECO:0007669"/>
    <property type="project" value="TreeGrafter"/>
</dbReference>
<organism evidence="4 5">
    <name type="scientific">Pleurotus ostreatus (strain PC15)</name>
    <name type="common">Oyster mushroom</name>
    <dbReference type="NCBI Taxonomy" id="1137138"/>
    <lineage>
        <taxon>Eukaryota</taxon>
        <taxon>Fungi</taxon>
        <taxon>Dikarya</taxon>
        <taxon>Basidiomycota</taxon>
        <taxon>Agaricomycotina</taxon>
        <taxon>Agaricomycetes</taxon>
        <taxon>Agaricomycetidae</taxon>
        <taxon>Agaricales</taxon>
        <taxon>Pleurotineae</taxon>
        <taxon>Pleurotaceae</taxon>
        <taxon>Pleurotus</taxon>
    </lineage>
</organism>
<protein>
    <recommendedName>
        <fullName evidence="1">choline-phosphate cytidylyltransferase</fullName>
        <ecNumber evidence="1">2.7.7.15</ecNumber>
    </recommendedName>
</protein>
<feature type="region of interest" description="Disordered" evidence="2">
    <location>
        <begin position="1"/>
        <end position="23"/>
    </location>
</feature>
<dbReference type="HOGENOM" id="CLU_034585_1_1_1"/>
<dbReference type="Proteomes" id="UP000027073">
    <property type="component" value="Unassembled WGS sequence"/>
</dbReference>
<feature type="region of interest" description="Disordered" evidence="2">
    <location>
        <begin position="256"/>
        <end position="308"/>
    </location>
</feature>
<dbReference type="EMBL" id="KL198009">
    <property type="protein sequence ID" value="KDQ26745.1"/>
    <property type="molecule type" value="Genomic_DNA"/>
</dbReference>
<dbReference type="STRING" id="1137138.A0A067NID5"/>
<dbReference type="PANTHER" id="PTHR10739">
    <property type="entry name" value="CYTIDYLYLTRANSFERASE"/>
    <property type="match status" value="1"/>
</dbReference>
<proteinExistence type="predicted"/>
<dbReference type="InterPro" id="IPR045049">
    <property type="entry name" value="Pcy1-like"/>
</dbReference>
<dbReference type="VEuPathDB" id="FungiDB:PLEOSDRAFT_1105646"/>
<sequence>MSSVQSDDDYDVISNPGSRSLDSSIADLSQGQLLSEPEPLQSALDKFDTVSLTSEDIQAYVQRALDTSPNTGTIKARNIGTYLQNRTVRVYVDGTFDWLGTRQVHQLRQAKLSFSSVFLVVGVFSDELCQTHHTAVAMPHVERCEILRHCRWVDQVLPDAPWQLDAKYLHRHRIDYVGLEEGTSVDPLCDNVRLKGYDEMKRLGPSSSPPSMNMKSKTTYSLGKVIPLRRTTGAMHTGPPTPLPITIPLPPPIAPNATVVPSQPEAAKDIKPFDDPIVEPPVEDEEGERAAQNDLLEPPSEYSQPLAI</sequence>
<dbReference type="InParanoid" id="A0A067NID5"/>
<dbReference type="Pfam" id="PF01467">
    <property type="entry name" value="CTP_transf_like"/>
    <property type="match status" value="1"/>
</dbReference>
<feature type="compositionally biased region" description="Acidic residues" evidence="2">
    <location>
        <begin position="1"/>
        <end position="11"/>
    </location>
</feature>
<gene>
    <name evidence="4" type="ORF">PLEOSDRAFT_1105646</name>
</gene>
<evidence type="ECO:0000259" key="3">
    <source>
        <dbReference type="Pfam" id="PF01467"/>
    </source>
</evidence>
<evidence type="ECO:0000256" key="2">
    <source>
        <dbReference type="SAM" id="MobiDB-lite"/>
    </source>
</evidence>
<evidence type="ECO:0000256" key="1">
    <source>
        <dbReference type="ARBA" id="ARBA00026101"/>
    </source>
</evidence>
<evidence type="ECO:0000313" key="5">
    <source>
        <dbReference type="Proteomes" id="UP000027073"/>
    </source>
</evidence>
<dbReference type="InterPro" id="IPR004821">
    <property type="entry name" value="Cyt_trans-like"/>
</dbReference>
<dbReference type="SUPFAM" id="SSF52374">
    <property type="entry name" value="Nucleotidylyl transferase"/>
    <property type="match status" value="1"/>
</dbReference>
<feature type="domain" description="Cytidyltransferase-like" evidence="3">
    <location>
        <begin position="91"/>
        <end position="177"/>
    </location>
</feature>
<dbReference type="PANTHER" id="PTHR10739:SF13">
    <property type="entry name" value="CHOLINE-PHOSPHATE CYTIDYLYLTRANSFERASE"/>
    <property type="match status" value="1"/>
</dbReference>
<dbReference type="AlphaFoldDB" id="A0A067NID5"/>
<dbReference type="OrthoDB" id="17102at2759"/>
<dbReference type="GO" id="GO:0031210">
    <property type="term" value="F:phosphatidylcholine binding"/>
    <property type="evidence" value="ECO:0007669"/>
    <property type="project" value="TreeGrafter"/>
</dbReference>